<feature type="region of interest" description="Disordered" evidence="6">
    <location>
        <begin position="49"/>
        <end position="210"/>
    </location>
</feature>
<dbReference type="RefSeq" id="WP_274258545.1">
    <property type="nucleotide sequence ID" value="NZ_CP117884.1"/>
</dbReference>
<keyword evidence="2" id="KW-0964">Secreted</keyword>
<protein>
    <submittedName>
        <fullName evidence="8">KxYKxGKxW signal peptide domain-containing protein</fullName>
    </submittedName>
</protein>
<feature type="compositionally biased region" description="Polar residues" evidence="6">
    <location>
        <begin position="1555"/>
        <end position="1570"/>
    </location>
</feature>
<sequence>MKNNKLVNSENTLKTHFKMYKTNKGWMVAGITTAIFGVGLMRSQTVAADTNDAPDQSALVNQKQSSAASNSQQGNTVDDSKADEDNQPGTSEPSTSSNPQTDSSKSTKEQSPSAAISSSASADASATEGAAKTTTNGQQETVSQPTKFKTSSLAEVRPAPEPVPAPSPEPTPDPAKPAGTATATIDGQSSLTQSYQGITSPNPDDGSKNDATIKVSANNVVAGNVVTVSVPDFMRIFSTVPIQNTTMTMNADKTAVSYTANANLPTLVNFDVHMQAVTPTQPGAVQQGNVTVAVSDAQNASVNEVTMPVTASYKVADLQKGSPTLNVFASKDNPKNVQQNQDFESSIYVFHMENLAPSNLNSYSFNIPVPAGYQLNAAASLQMIQQNATYNPKSWTISQNGVGGDVVIALDKSQVAGDAVVTPPDFAWFVGKMTGTATGQQTAAQAATATISTKFGDSTATFPKFSVNVAADNTNPLVYGTKSDTVFIGPTDVNQFNFMTSDPLNIISNTNDLISPEFTFGVPTGTATTGIRLTIPSNALVMGEAATVTAFDQDGNQIATTSTTGMLPDSSGNYVWVPANVNTVASYKVTYNKLVNGTFGTTAVTPMLTVNNAVSQPTKVTIPVNINDGVSAPSTIDYHVTLTSSHLLTGFTNPHLDSIANHSQYFHPGDIATAKGQTPSVNTVTTDATVSYYPFDNRSIPTYNMLDDQAVMYLPIPNDTTYVSNSKFNANSTAIRDGNQNYVRIVIPAGTPVTTSANLKYNSVAAVTVNDGSINARINDDVTPLTKIAIPDASVAPMFIGIKNNQLDTNGWKTWTLQDIRDLGYGEIADQLQQAGYTEAYSEITRNKPTLTGGEQWPISVATSVTLDTRIKAGDDQQYVEGDGSTGVATFYPTTGATTGSIRVYVGNGGDSNLQQYTGLIDLPKSEDGADYSLNLQGQISVPANYRVQYSLNNVKGTDGSALTAEQLAQFADTQTDYSKVKSILITANNVEKGKPQQVIIPVAIDANAPAGLTANATAFNYAMNGTDVLGAKTTQLPTRTSAAQQHITINYLTNDANRKPVSIAKDVVADPGSTITLYAPIVTGYKVHGDATVSLTLTPGTTSYDFFYDPQAVAANVYFINSLTNAKIQDPISISGMVGSAIDLSSYNTLAGYTASAQNPSSYTFTTASAQPINLFFTPDAAQLTVNYVDQNNVALVPAKTFGVLVGSEYSLTAATVEGYTPDSTDQKYTVKDVNSSYTFKYTRDTVPVTIKYVLGDSDSGQEIQSATTGKSAPTGTTTNYSAPATITNPSGPINRYYLLEMDKNGASVTPDYGSKTPEVIYFHYGYVEEMSTPPIHFSKVIKRTIHYQYSDGSIPTDVNGQPLKDYDQPATLTGNGPDSKHIAWNPTSFQPVTVPVVSGATPNMTTVPKLIVLDDAPVKVTVIYTRNPITGGNGTGNNGGTNPGNGTGAGNDTNPNTNSNTNNVTNTNTNTNTGTNTDTIPNTDLPSTFGGVDNGTHQGSGVANSHSQNVDHNSNDGHGGLPNTFNAEGSQNGQASTNVAAGSASAQTQSGSNAFRNGQNGRQATLPQTGDGDASKTGLFGLVMLALTGLGALLPNRRKN</sequence>
<dbReference type="InterPro" id="IPR022263">
    <property type="entry name" value="KxYKxGKxW"/>
</dbReference>
<dbReference type="InterPro" id="IPR041495">
    <property type="entry name" value="Mub_B2"/>
</dbReference>
<keyword evidence="5" id="KW-0572">Peptidoglycan-anchor</keyword>
<feature type="region of interest" description="Disordered" evidence="6">
    <location>
        <begin position="1262"/>
        <end position="1288"/>
    </location>
</feature>
<evidence type="ECO:0000256" key="3">
    <source>
        <dbReference type="ARBA" id="ARBA00022729"/>
    </source>
</evidence>
<feature type="compositionally biased region" description="Polar residues" evidence="6">
    <location>
        <begin position="1497"/>
        <end position="1514"/>
    </location>
</feature>
<dbReference type="Proteomes" id="UP001220377">
    <property type="component" value="Chromosome"/>
</dbReference>
<keyword evidence="9" id="KW-1185">Reference proteome</keyword>
<dbReference type="InterPro" id="IPR009459">
    <property type="entry name" value="MucBP_dom"/>
</dbReference>
<feature type="compositionally biased region" description="Polar residues" evidence="6">
    <location>
        <begin position="87"/>
        <end position="104"/>
    </location>
</feature>
<evidence type="ECO:0000256" key="2">
    <source>
        <dbReference type="ARBA" id="ARBA00022525"/>
    </source>
</evidence>
<feature type="compositionally biased region" description="Polar residues" evidence="6">
    <location>
        <begin position="181"/>
        <end position="202"/>
    </location>
</feature>
<dbReference type="NCBIfam" id="TIGR03715">
    <property type="entry name" value="KxYKxGKxW"/>
    <property type="match status" value="1"/>
</dbReference>
<keyword evidence="1" id="KW-0134">Cell wall</keyword>
<name>A0ABY7WRJ6_9LACO</name>
<evidence type="ECO:0000313" key="9">
    <source>
        <dbReference type="Proteomes" id="UP001220377"/>
    </source>
</evidence>
<feature type="compositionally biased region" description="Low complexity" evidence="6">
    <location>
        <begin position="61"/>
        <end position="73"/>
    </location>
</feature>
<dbReference type="Pfam" id="PF00746">
    <property type="entry name" value="Gram_pos_anchor"/>
    <property type="match status" value="1"/>
</dbReference>
<evidence type="ECO:0000256" key="6">
    <source>
        <dbReference type="SAM" id="MobiDB-lite"/>
    </source>
</evidence>
<feature type="compositionally biased region" description="Pro residues" evidence="6">
    <location>
        <begin position="159"/>
        <end position="175"/>
    </location>
</feature>
<proteinExistence type="predicted"/>
<dbReference type="Pfam" id="PF19258">
    <property type="entry name" value="KxYKxGKxW_sig"/>
    <property type="match status" value="1"/>
</dbReference>
<keyword evidence="4" id="KW-0677">Repeat</keyword>
<dbReference type="NCBIfam" id="TIGR01167">
    <property type="entry name" value="LPXTG_anchor"/>
    <property type="match status" value="1"/>
</dbReference>
<dbReference type="Gene3D" id="3.10.20.320">
    <property type="entry name" value="Putative peptidoglycan bound protein (lpxtg motif)"/>
    <property type="match status" value="1"/>
</dbReference>
<dbReference type="Pfam" id="PF06458">
    <property type="entry name" value="MucBP"/>
    <property type="match status" value="2"/>
</dbReference>
<feature type="region of interest" description="Disordered" evidence="6">
    <location>
        <begin position="1428"/>
        <end position="1574"/>
    </location>
</feature>
<reference evidence="8 9" key="1">
    <citation type="submission" date="2023-02" db="EMBL/GenBank/DDBJ databases">
        <title>Genome sequence of Lacticaseibacillus sp. KACC 23028.</title>
        <authorList>
            <person name="Kim S."/>
            <person name="Heo J."/>
            <person name="Kwon S.-W."/>
        </authorList>
    </citation>
    <scope>NUCLEOTIDE SEQUENCE [LARGE SCALE GENOMIC DNA]</scope>
    <source>
        <strain evidence="8 9">KACC 23028</strain>
    </source>
</reference>
<feature type="compositionally biased region" description="Polar residues" evidence="6">
    <location>
        <begin position="132"/>
        <end position="153"/>
    </location>
</feature>
<accession>A0ABY7WRJ6</accession>
<feature type="domain" description="Gram-positive cocci surface proteins LPxTG" evidence="7">
    <location>
        <begin position="1568"/>
        <end position="1602"/>
    </location>
</feature>
<feature type="compositionally biased region" description="Low complexity" evidence="6">
    <location>
        <begin position="1452"/>
        <end position="1485"/>
    </location>
</feature>
<feature type="compositionally biased region" description="Low complexity" evidence="6">
    <location>
        <begin position="111"/>
        <end position="131"/>
    </location>
</feature>
<evidence type="ECO:0000256" key="5">
    <source>
        <dbReference type="ARBA" id="ARBA00023088"/>
    </source>
</evidence>
<dbReference type="PROSITE" id="PS50847">
    <property type="entry name" value="GRAM_POS_ANCHORING"/>
    <property type="match status" value="1"/>
</dbReference>
<gene>
    <name evidence="8" type="ORF">PQ472_06790</name>
</gene>
<evidence type="ECO:0000259" key="7">
    <source>
        <dbReference type="PROSITE" id="PS50847"/>
    </source>
</evidence>
<keyword evidence="3" id="KW-0732">Signal</keyword>
<dbReference type="EMBL" id="CP117884">
    <property type="protein sequence ID" value="WDF81637.1"/>
    <property type="molecule type" value="Genomic_DNA"/>
</dbReference>
<feature type="compositionally biased region" description="Low complexity" evidence="6">
    <location>
        <begin position="1542"/>
        <end position="1554"/>
    </location>
</feature>
<dbReference type="Gene3D" id="2.60.40.4300">
    <property type="match status" value="1"/>
</dbReference>
<organism evidence="8 9">
    <name type="scientific">Lacticaseibacillus pabuli</name>
    <dbReference type="NCBI Taxonomy" id="3025672"/>
    <lineage>
        <taxon>Bacteria</taxon>
        <taxon>Bacillati</taxon>
        <taxon>Bacillota</taxon>
        <taxon>Bacilli</taxon>
        <taxon>Lactobacillales</taxon>
        <taxon>Lactobacillaceae</taxon>
        <taxon>Lacticaseibacillus</taxon>
    </lineage>
</organism>
<evidence type="ECO:0000256" key="1">
    <source>
        <dbReference type="ARBA" id="ARBA00022512"/>
    </source>
</evidence>
<feature type="compositionally biased region" description="Low complexity" evidence="6">
    <location>
        <begin position="1267"/>
        <end position="1280"/>
    </location>
</feature>
<evidence type="ECO:0000313" key="8">
    <source>
        <dbReference type="EMBL" id="WDF81637.1"/>
    </source>
</evidence>
<dbReference type="InterPro" id="IPR019931">
    <property type="entry name" value="LPXTG_anchor"/>
</dbReference>
<evidence type="ECO:0000256" key="4">
    <source>
        <dbReference type="ARBA" id="ARBA00022737"/>
    </source>
</evidence>
<feature type="compositionally biased region" description="Gly residues" evidence="6">
    <location>
        <begin position="1433"/>
        <end position="1451"/>
    </location>
</feature>
<feature type="compositionally biased region" description="Polar residues" evidence="6">
    <location>
        <begin position="1525"/>
        <end position="1541"/>
    </location>
</feature>
<dbReference type="Pfam" id="PF17966">
    <property type="entry name" value="Muc_B2"/>
    <property type="match status" value="1"/>
</dbReference>